<evidence type="ECO:0000313" key="2">
    <source>
        <dbReference type="Proteomes" id="UP000248329"/>
    </source>
</evidence>
<dbReference type="Proteomes" id="UP000248329">
    <property type="component" value="Unassembled WGS sequence"/>
</dbReference>
<sequence>MPIDEYLLSGSILCGEDFDVVEGYICIRDGVITEICEEPGGVDALAHGIVLPAFVNAHTHIGDSVLKDPPITDIASLVRPPDGLKHRVLRETSTHDLVHAMRASICDMVKTGTCAFADFREGGLPGVLALMRAIDAATSSGCAGAVDAVILGRPGGGKGGGEDGAEGDGVDEIDSILELAGGIGISSTNDYAEGFAAAIAARTRRQGGVFAIHAGELDSTDIRGALELDPDLLIHLVHASRDDLCRVAGENIPVVVCIRSNLVTRVGIPPVKEMLAQGLLVAAGTDNVMFNSVDIFSEMKFLSSLCQIDERQVLRICTRAGALALGLNCGVIEPGMDARVTVLDKDSYNLSGATNTLRSVVRRARAGDVIFCSGDAGAGTGARMQ</sequence>
<dbReference type="EMBL" id="PQXF01000042">
    <property type="protein sequence ID" value="PXF58093.1"/>
    <property type="molecule type" value="Genomic_DNA"/>
</dbReference>
<organism evidence="1 2">
    <name type="scientific">Candidatus Methanogaster sp</name>
    <dbReference type="NCBI Taxonomy" id="3386292"/>
    <lineage>
        <taxon>Archaea</taxon>
        <taxon>Methanobacteriati</taxon>
        <taxon>Methanobacteriota</taxon>
        <taxon>Stenosarchaea group</taxon>
        <taxon>Methanomicrobia</taxon>
        <taxon>Methanosarcinales</taxon>
        <taxon>ANME-2 cluster</taxon>
        <taxon>Candidatus Methanogasteraceae</taxon>
        <taxon>Candidatus Methanogaster</taxon>
    </lineage>
</organism>
<protein>
    <submittedName>
        <fullName evidence="1">Chlorohydrolase</fullName>
    </submittedName>
</protein>
<reference evidence="1" key="1">
    <citation type="submission" date="2018-01" db="EMBL/GenBank/DDBJ databases">
        <authorList>
            <person name="Krukenberg V."/>
        </authorList>
    </citation>
    <scope>NUCLEOTIDE SEQUENCE</scope>
    <source>
        <strain evidence="1">E20ANME2</strain>
    </source>
</reference>
<accession>A0AC61KZH3</accession>
<proteinExistence type="predicted"/>
<gene>
    <name evidence="1" type="ORF">C4B59_13915</name>
</gene>
<comment type="caution">
    <text evidence="1">The sequence shown here is derived from an EMBL/GenBank/DDBJ whole genome shotgun (WGS) entry which is preliminary data.</text>
</comment>
<name>A0AC61KZH3_9EURY</name>
<evidence type="ECO:0000313" key="1">
    <source>
        <dbReference type="EMBL" id="PXF58093.1"/>
    </source>
</evidence>